<evidence type="ECO:0000313" key="2">
    <source>
        <dbReference type="EMBL" id="BAP16065.1"/>
    </source>
</evidence>
<feature type="transmembrane region" description="Helical" evidence="1">
    <location>
        <begin position="162"/>
        <end position="185"/>
    </location>
</feature>
<reference evidence="2" key="1">
    <citation type="journal article" date="2014" name="J. Biosci. Bioeng.">
        <title>Biological function of a DUF95 superfamily protein involved in the biosynthesis of a circular bacteriocin, leucocyclicin Q.</title>
        <authorList>
            <person name="Mu F."/>
            <person name="Masuda Y."/>
            <person name="Zendo T."/>
            <person name="Ono H."/>
            <person name="Kitagawa H."/>
            <person name="Ito H."/>
            <person name="Nakayama J."/>
            <person name="Sonomoto K."/>
        </authorList>
    </citation>
    <scope>NUCLEOTIDE SEQUENCE</scope>
    <source>
        <strain evidence="2">TK41401</strain>
    </source>
</reference>
<feature type="transmembrane region" description="Helical" evidence="1">
    <location>
        <begin position="111"/>
        <end position="132"/>
    </location>
</feature>
<gene>
    <name evidence="2" type="primary">lcyB</name>
</gene>
<protein>
    <submittedName>
        <fullName evidence="2">Membrane protein</fullName>
    </submittedName>
</protein>
<feature type="transmembrane region" description="Helical" evidence="1">
    <location>
        <begin position="197"/>
        <end position="215"/>
    </location>
</feature>
<feature type="transmembrane region" description="Helical" evidence="1">
    <location>
        <begin position="30"/>
        <end position="50"/>
    </location>
</feature>
<keyword evidence="1" id="KW-0812">Transmembrane</keyword>
<keyword evidence="1" id="KW-1133">Transmembrane helix</keyword>
<dbReference type="AlphaFoldDB" id="A0A068Q6E5"/>
<accession>A0A068Q6E5</accession>
<dbReference type="EMBL" id="AB795997">
    <property type="protein sequence ID" value="BAP16065.1"/>
    <property type="molecule type" value="Genomic_DNA"/>
</dbReference>
<organism evidence="2">
    <name type="scientific">Leuconostoc mesenteroides</name>
    <dbReference type="NCBI Taxonomy" id="1245"/>
    <lineage>
        <taxon>Bacteria</taxon>
        <taxon>Bacillati</taxon>
        <taxon>Bacillota</taxon>
        <taxon>Bacilli</taxon>
        <taxon>Lactobacillales</taxon>
        <taxon>Lactobacillaceae</taxon>
        <taxon>Leuconostoc</taxon>
    </lineage>
</organism>
<sequence length="216" mass="24780">MNFLNQILFAFGYDQRKDSEISNVKSIKNLILYNLVILLIIFIFGGKFFLNHYSSTGIVASPKALPAIVILSFLLVFVLSIITIIFTILIYTAVLYIAGKYIFRWELSVKKIFGTIVLSYFPFLFESIIKILTNTMHSNIQNTISPLSIAYLVHYFGIDNEFILTILSEINIFFVWFVILILFSIKKVYNTNLSRGIQIAIFFLFLMVNILLGLLG</sequence>
<proteinExistence type="predicted"/>
<feature type="transmembrane region" description="Helical" evidence="1">
    <location>
        <begin position="70"/>
        <end position="99"/>
    </location>
</feature>
<keyword evidence="1" id="KW-0472">Membrane</keyword>
<evidence type="ECO:0000256" key="1">
    <source>
        <dbReference type="SAM" id="Phobius"/>
    </source>
</evidence>
<name>A0A068Q6E5_LEUME</name>